<proteinExistence type="predicted"/>
<gene>
    <name evidence="2" type="ORF">MUY34_03275</name>
</gene>
<feature type="chain" id="PRO_5045488197" description="Cadherin domain-containing protein" evidence="1">
    <location>
        <begin position="27"/>
        <end position="317"/>
    </location>
</feature>
<sequence length="317" mass="34747">MNVLNTNPFKISLILLSMIFITVSCSSEDDSSDGSPTNNNIEVSIEEYPSTGELITTITSNLSGNLTFNITSQSISQAVDINGSSGELRVLAWQVYDFETNPVITVTIDVSNGTEIENKVIIISINNTDDISSFLGNSRTAYINASNGEWILITQSEYNDLANYLSNVSKSGQSDNTFQSTSGINTGGANFTVSNNNAPTLPEGSYLFAFRYYCNQNNIVDTNVKVSETSYQNNFETIGSNLPEHNAGFNYFVLKGNNAQTSTTAYLGIYESNSIGYKNFNGTSYFYESGDAEDLTNDSTNRSYLYQGLSTTLKQWD</sequence>
<evidence type="ECO:0000313" key="3">
    <source>
        <dbReference type="Proteomes" id="UP001203687"/>
    </source>
</evidence>
<evidence type="ECO:0000256" key="1">
    <source>
        <dbReference type="SAM" id="SignalP"/>
    </source>
</evidence>
<dbReference type="Proteomes" id="UP001203687">
    <property type="component" value="Unassembled WGS sequence"/>
</dbReference>
<organism evidence="2 3">
    <name type="scientific">Psychroserpens algicola</name>
    <dbReference type="NCBI Taxonomy" id="1719034"/>
    <lineage>
        <taxon>Bacteria</taxon>
        <taxon>Pseudomonadati</taxon>
        <taxon>Bacteroidota</taxon>
        <taxon>Flavobacteriia</taxon>
        <taxon>Flavobacteriales</taxon>
        <taxon>Flavobacteriaceae</taxon>
        <taxon>Psychroserpens</taxon>
    </lineage>
</organism>
<dbReference type="RefSeq" id="WP_248411906.1">
    <property type="nucleotide sequence ID" value="NZ_JALPQF010000002.1"/>
</dbReference>
<dbReference type="EMBL" id="JALPQF010000002">
    <property type="protein sequence ID" value="MCK8479625.1"/>
    <property type="molecule type" value="Genomic_DNA"/>
</dbReference>
<feature type="signal peptide" evidence="1">
    <location>
        <begin position="1"/>
        <end position="26"/>
    </location>
</feature>
<evidence type="ECO:0000313" key="2">
    <source>
        <dbReference type="EMBL" id="MCK8479625.1"/>
    </source>
</evidence>
<comment type="caution">
    <text evidence="2">The sequence shown here is derived from an EMBL/GenBank/DDBJ whole genome shotgun (WGS) entry which is preliminary data.</text>
</comment>
<accession>A0ABT0H5J0</accession>
<dbReference type="Gene3D" id="2.60.40.60">
    <property type="entry name" value="Cadherins"/>
    <property type="match status" value="1"/>
</dbReference>
<reference evidence="2" key="1">
    <citation type="submission" date="2022-04" db="EMBL/GenBank/DDBJ databases">
        <authorList>
            <person name="Ren T."/>
        </authorList>
    </citation>
    <scope>NUCLEOTIDE SEQUENCE</scope>
    <source>
        <strain evidence="2">F63249</strain>
    </source>
</reference>
<keyword evidence="3" id="KW-1185">Reference proteome</keyword>
<keyword evidence="1" id="KW-0732">Signal</keyword>
<evidence type="ECO:0008006" key="4">
    <source>
        <dbReference type="Google" id="ProtNLM"/>
    </source>
</evidence>
<protein>
    <recommendedName>
        <fullName evidence="4">Cadherin domain-containing protein</fullName>
    </recommendedName>
</protein>
<name>A0ABT0H5J0_9FLAO</name>